<reference evidence="6 8" key="2">
    <citation type="submission" date="2018-06" db="EMBL/GenBank/DDBJ databases">
        <authorList>
            <consortium name="Pathogen Informatics"/>
            <person name="Doyle S."/>
        </authorList>
    </citation>
    <scope>NUCLEOTIDE SEQUENCE [LARGE SCALE GENOMIC DNA]</scope>
    <source>
        <strain evidence="6 8">NCTC11632</strain>
    </source>
</reference>
<dbReference type="InterPro" id="IPR003439">
    <property type="entry name" value="ABC_transporter-like_ATP-bd"/>
</dbReference>
<accession>A0A0A2EB59</accession>
<dbReference type="EMBL" id="JRFA01000019">
    <property type="protein sequence ID" value="KGN73674.1"/>
    <property type="molecule type" value="Genomic_DNA"/>
</dbReference>
<dbReference type="SMART" id="SM00382">
    <property type="entry name" value="AAA"/>
    <property type="match status" value="1"/>
</dbReference>
<sequence length="236" mass="26380">MQVQAEHIIASYLRPQPHTVLHDLSFTVKDREVVGVTGPSGCGKSTLLHILAGLHSDYSGTVLLDGSIPDPKVHTIALVQQQYGLLPWFPVKKNILLPSKIRHAQTDCELFDEVCHVMELGHLLERYPHQLSGGQRQRVALARAFCRKPQLLLLDEAFSALDIATAERCRKLFRELWQRSPVTTVMVSHNPEEIEQLCSQTLVIAGSPGRLVSVVDGHIKAGELRRILTTLEEDEH</sequence>
<keyword evidence="1" id="KW-0813">Transport</keyword>
<dbReference type="GO" id="GO:0016887">
    <property type="term" value="F:ATP hydrolysis activity"/>
    <property type="evidence" value="ECO:0007669"/>
    <property type="project" value="InterPro"/>
</dbReference>
<dbReference type="eggNOG" id="COG1116">
    <property type="taxonomic scope" value="Bacteria"/>
</dbReference>
<dbReference type="STRING" id="28115.HQ47_06900"/>
<dbReference type="Proteomes" id="UP000030103">
    <property type="component" value="Unassembled WGS sequence"/>
</dbReference>
<dbReference type="InterPro" id="IPR003593">
    <property type="entry name" value="AAA+_ATPase"/>
</dbReference>
<protein>
    <submittedName>
        <fullName evidence="5">ABC transporter ATP-binding protein</fullName>
    </submittedName>
    <submittedName>
        <fullName evidence="6">Aliphatic sulfonates import ATP-binding protein SsuB</fullName>
        <ecNumber evidence="6">3.6.3.-</ecNumber>
    </submittedName>
</protein>
<dbReference type="PANTHER" id="PTHR42788:SF20">
    <property type="entry name" value="ABC TRANSPORTER ATP-BINDING PROTEIN"/>
    <property type="match status" value="1"/>
</dbReference>
<dbReference type="AlphaFoldDB" id="A0A0A2EB59"/>
<keyword evidence="7" id="KW-1185">Reference proteome</keyword>
<dbReference type="GO" id="GO:0005524">
    <property type="term" value="F:ATP binding"/>
    <property type="evidence" value="ECO:0007669"/>
    <property type="project" value="UniProtKB-KW"/>
</dbReference>
<dbReference type="InterPro" id="IPR017871">
    <property type="entry name" value="ABC_transporter-like_CS"/>
</dbReference>
<evidence type="ECO:0000256" key="1">
    <source>
        <dbReference type="ARBA" id="ARBA00022448"/>
    </source>
</evidence>
<reference evidence="5 7" key="1">
    <citation type="submission" date="2014-09" db="EMBL/GenBank/DDBJ databases">
        <title>Draft Genome Sequence of Porphyromonas macacae COT-192_OH2859.</title>
        <authorList>
            <person name="Wallis C."/>
            <person name="Deusch O."/>
            <person name="O'Flynn C."/>
            <person name="Davis I."/>
            <person name="Horsfall A."/>
            <person name="Kirkwood N."/>
            <person name="Harris S."/>
            <person name="Eisen J.A."/>
            <person name="Coil D.A."/>
            <person name="Darling A.E."/>
            <person name="Jospin G."/>
            <person name="Alexiev A."/>
        </authorList>
    </citation>
    <scope>NUCLEOTIDE SEQUENCE [LARGE SCALE GENOMIC DNA]</scope>
    <source>
        <strain evidence="7">COT-192 OH2859</strain>
        <strain evidence="5">COT-192_OH2859</strain>
    </source>
</reference>
<keyword evidence="2" id="KW-0547">Nucleotide-binding</keyword>
<evidence type="ECO:0000256" key="3">
    <source>
        <dbReference type="ARBA" id="ARBA00022840"/>
    </source>
</evidence>
<dbReference type="InterPro" id="IPR027417">
    <property type="entry name" value="P-loop_NTPase"/>
</dbReference>
<keyword evidence="6" id="KW-0378">Hydrolase</keyword>
<organism evidence="5 7">
    <name type="scientific">Porphyromonas macacae</name>
    <dbReference type="NCBI Taxonomy" id="28115"/>
    <lineage>
        <taxon>Bacteria</taxon>
        <taxon>Pseudomonadati</taxon>
        <taxon>Bacteroidota</taxon>
        <taxon>Bacteroidia</taxon>
        <taxon>Bacteroidales</taxon>
        <taxon>Porphyromonadaceae</taxon>
        <taxon>Porphyromonas</taxon>
    </lineage>
</organism>
<evidence type="ECO:0000313" key="5">
    <source>
        <dbReference type="EMBL" id="KGN73674.1"/>
    </source>
</evidence>
<evidence type="ECO:0000313" key="6">
    <source>
        <dbReference type="EMBL" id="SUB88228.1"/>
    </source>
</evidence>
<gene>
    <name evidence="6" type="primary">ssuB</name>
    <name evidence="5" type="ORF">HQ47_06900</name>
    <name evidence="6" type="ORF">NCTC11632_00291</name>
</gene>
<dbReference type="SUPFAM" id="SSF52540">
    <property type="entry name" value="P-loop containing nucleoside triphosphate hydrolases"/>
    <property type="match status" value="1"/>
</dbReference>
<evidence type="ECO:0000313" key="7">
    <source>
        <dbReference type="Proteomes" id="UP000030103"/>
    </source>
</evidence>
<dbReference type="Gene3D" id="3.40.50.300">
    <property type="entry name" value="P-loop containing nucleotide triphosphate hydrolases"/>
    <property type="match status" value="1"/>
</dbReference>
<dbReference type="RefSeq" id="WP_025004472.1">
    <property type="nucleotide sequence ID" value="NZ_JASBZX010000009.1"/>
</dbReference>
<dbReference type="Proteomes" id="UP000254156">
    <property type="component" value="Unassembled WGS sequence"/>
</dbReference>
<dbReference type="OrthoDB" id="9782239at2"/>
<keyword evidence="3 5" id="KW-0067">ATP-binding</keyword>
<dbReference type="PROSITE" id="PS00211">
    <property type="entry name" value="ABC_TRANSPORTER_1"/>
    <property type="match status" value="1"/>
</dbReference>
<evidence type="ECO:0000313" key="8">
    <source>
        <dbReference type="Proteomes" id="UP000254156"/>
    </source>
</evidence>
<proteinExistence type="predicted"/>
<dbReference type="PANTHER" id="PTHR42788">
    <property type="entry name" value="TAURINE IMPORT ATP-BINDING PROTEIN-RELATED"/>
    <property type="match status" value="1"/>
</dbReference>
<evidence type="ECO:0000259" key="4">
    <source>
        <dbReference type="PROSITE" id="PS50893"/>
    </source>
</evidence>
<dbReference type="EC" id="3.6.3.-" evidence="6"/>
<dbReference type="Pfam" id="PF00005">
    <property type="entry name" value="ABC_tran"/>
    <property type="match status" value="1"/>
</dbReference>
<evidence type="ECO:0000256" key="2">
    <source>
        <dbReference type="ARBA" id="ARBA00022741"/>
    </source>
</evidence>
<name>A0A0A2EB59_9PORP</name>
<feature type="domain" description="ABC transporter" evidence="4">
    <location>
        <begin position="3"/>
        <end position="231"/>
    </location>
</feature>
<dbReference type="InterPro" id="IPR050166">
    <property type="entry name" value="ABC_transporter_ATP-bind"/>
</dbReference>
<dbReference type="EMBL" id="UGTF01000002">
    <property type="protein sequence ID" value="SUB88228.1"/>
    <property type="molecule type" value="Genomic_DNA"/>
</dbReference>
<dbReference type="PROSITE" id="PS50893">
    <property type="entry name" value="ABC_TRANSPORTER_2"/>
    <property type="match status" value="1"/>
</dbReference>